<dbReference type="EMBL" id="LWCS01000002">
    <property type="protein sequence ID" value="OAN41868.1"/>
    <property type="molecule type" value="Genomic_DNA"/>
</dbReference>
<organism evidence="1 2">
    <name type="scientific">Mycolicibacterium iranicum</name>
    <name type="common">Mycobacterium iranicum</name>
    <dbReference type="NCBI Taxonomy" id="912594"/>
    <lineage>
        <taxon>Bacteria</taxon>
        <taxon>Bacillati</taxon>
        <taxon>Actinomycetota</taxon>
        <taxon>Actinomycetes</taxon>
        <taxon>Mycobacteriales</taxon>
        <taxon>Mycobacteriaceae</taxon>
        <taxon>Mycolicibacterium</taxon>
    </lineage>
</organism>
<evidence type="ECO:0000313" key="2">
    <source>
        <dbReference type="Proteomes" id="UP000078396"/>
    </source>
</evidence>
<gene>
    <name evidence="1" type="ORF">A4X20_03255</name>
</gene>
<protein>
    <submittedName>
        <fullName evidence="1">Uncharacterized protein</fullName>
    </submittedName>
</protein>
<accession>A0A178M1K7</accession>
<sequence length="103" mass="11343">MDCAERAAAEICRAETRAVTGRSDKKQHELCTEHVASHVSLPSRSFLSHIHSINDADAGMRAIGLQTHAHVGRFVTVMPFDEALPEGPFLPRFLVAMYLDAMP</sequence>
<reference evidence="1 2" key="1">
    <citation type="submission" date="2016-04" db="EMBL/GenBank/DDBJ databases">
        <title>Draft Genome Sequences of Staphylococcus capitis Strain H36, S. capitis Strain H65, S. cohnii Strain H62, S. hominis Strain H69, Mycobacterium iranicum Strain H39, Plantibacter sp. Strain H53, Pseudomonas oryzihabitans Strain H72, and Microbacterium sp. Strain H83, isolated from residential settings.</title>
        <authorList>
            <person name="Lymperopoulou D."/>
            <person name="Adams R.I."/>
            <person name="Lindow S."/>
            <person name="Coil D.A."/>
            <person name="Jospin G."/>
            <person name="Eisen J.A."/>
        </authorList>
    </citation>
    <scope>NUCLEOTIDE SEQUENCE [LARGE SCALE GENOMIC DNA]</scope>
    <source>
        <strain evidence="1 2">H39</strain>
    </source>
</reference>
<evidence type="ECO:0000313" key="1">
    <source>
        <dbReference type="EMBL" id="OAN41868.1"/>
    </source>
</evidence>
<proteinExistence type="predicted"/>
<name>A0A178M1K7_MYCIR</name>
<dbReference type="AlphaFoldDB" id="A0A178M1K7"/>
<comment type="caution">
    <text evidence="1">The sequence shown here is derived from an EMBL/GenBank/DDBJ whole genome shotgun (WGS) entry which is preliminary data.</text>
</comment>
<dbReference type="Proteomes" id="UP000078396">
    <property type="component" value="Unassembled WGS sequence"/>
</dbReference>